<evidence type="ECO:0000256" key="9">
    <source>
        <dbReference type="ARBA" id="ARBA00023235"/>
    </source>
</evidence>
<dbReference type="InterPro" id="IPR004443">
    <property type="entry name" value="YjeF_N_dom"/>
</dbReference>
<dbReference type="KEGG" id="ccos:Pan44_19960"/>
<dbReference type="InterPro" id="IPR036652">
    <property type="entry name" value="YjeF_N_dom_sf"/>
</dbReference>
<dbReference type="NCBIfam" id="TIGR00197">
    <property type="entry name" value="yjeF_nterm"/>
    <property type="match status" value="1"/>
</dbReference>
<evidence type="ECO:0000259" key="11">
    <source>
        <dbReference type="PROSITE" id="PS51385"/>
    </source>
</evidence>
<feature type="binding site" evidence="10">
    <location>
        <begin position="130"/>
        <end position="136"/>
    </location>
    <ligand>
        <name>(6S)-NADPHX</name>
        <dbReference type="ChEBI" id="CHEBI:64076"/>
    </ligand>
</feature>
<dbReference type="AlphaFoldDB" id="A0A517SCW9"/>
<evidence type="ECO:0000256" key="2">
    <source>
        <dbReference type="ARBA" id="ARBA00000909"/>
    </source>
</evidence>
<evidence type="ECO:0000256" key="6">
    <source>
        <dbReference type="ARBA" id="ARBA00022857"/>
    </source>
</evidence>
<feature type="domain" description="YjeF N-terminal" evidence="11">
    <location>
        <begin position="11"/>
        <end position="219"/>
    </location>
</feature>
<dbReference type="SUPFAM" id="SSF64153">
    <property type="entry name" value="YjeF N-terminal domain-like"/>
    <property type="match status" value="1"/>
</dbReference>
<evidence type="ECO:0000256" key="3">
    <source>
        <dbReference type="ARBA" id="ARBA00012228"/>
    </source>
</evidence>
<dbReference type="RefSeq" id="WP_145029616.1">
    <property type="nucleotide sequence ID" value="NZ_CP036271.1"/>
</dbReference>
<comment type="catalytic activity">
    <reaction evidence="2 10">
        <text>(6R)-NADPHX = (6S)-NADPHX</text>
        <dbReference type="Rhea" id="RHEA:32227"/>
        <dbReference type="ChEBI" id="CHEBI:64076"/>
        <dbReference type="ChEBI" id="CHEBI:64077"/>
        <dbReference type="EC" id="5.1.99.6"/>
    </reaction>
</comment>
<dbReference type="PANTHER" id="PTHR13232">
    <property type="entry name" value="NAD(P)H-HYDRATE EPIMERASE"/>
    <property type="match status" value="1"/>
</dbReference>
<evidence type="ECO:0000256" key="7">
    <source>
        <dbReference type="ARBA" id="ARBA00022958"/>
    </source>
</evidence>
<dbReference type="OrthoDB" id="9806925at2"/>
<keyword evidence="6 10" id="KW-0521">NADP</keyword>
<dbReference type="Proteomes" id="UP000315700">
    <property type="component" value="Chromosome"/>
</dbReference>
<comment type="catalytic activity">
    <reaction evidence="1 10">
        <text>(6R)-NADHX = (6S)-NADHX</text>
        <dbReference type="Rhea" id="RHEA:32215"/>
        <dbReference type="ChEBI" id="CHEBI:64074"/>
        <dbReference type="ChEBI" id="CHEBI:64075"/>
        <dbReference type="EC" id="5.1.99.6"/>
    </reaction>
</comment>
<comment type="function">
    <text evidence="10">Catalyzes the epimerization of the S- and R-forms of NAD(P)HX, a damaged form of NAD(P)H that is a result of enzymatic or heat-dependent hydration. This is a prerequisite for the S-specific NAD(P)H-hydrate dehydratase to allow the repair of both epimers of NAD(P)HX.</text>
</comment>
<dbReference type="GO" id="GO:0000166">
    <property type="term" value="F:nucleotide binding"/>
    <property type="evidence" value="ECO:0007669"/>
    <property type="project" value="UniProtKB-KW"/>
</dbReference>
<feature type="binding site" evidence="10">
    <location>
        <position position="162"/>
    </location>
    <ligand>
        <name>(6S)-NADPHX</name>
        <dbReference type="ChEBI" id="CHEBI:64076"/>
    </ligand>
</feature>
<accession>A0A517SCW9</accession>
<feature type="binding site" evidence="10">
    <location>
        <position position="165"/>
    </location>
    <ligand>
        <name>K(+)</name>
        <dbReference type="ChEBI" id="CHEBI:29103"/>
    </ligand>
</feature>
<proteinExistence type="inferred from homology"/>
<gene>
    <name evidence="12" type="primary">nnr_1</name>
    <name evidence="10" type="synonym">nnrE</name>
    <name evidence="12" type="ORF">Pan44_19960</name>
</gene>
<keyword evidence="7 10" id="KW-0630">Potassium</keyword>
<evidence type="ECO:0000256" key="5">
    <source>
        <dbReference type="ARBA" id="ARBA00022741"/>
    </source>
</evidence>
<dbReference type="GO" id="GO:0046872">
    <property type="term" value="F:metal ion binding"/>
    <property type="evidence" value="ECO:0007669"/>
    <property type="project" value="UniProtKB-KW"/>
</dbReference>
<keyword evidence="5 10" id="KW-0547">Nucleotide-binding</keyword>
<comment type="cofactor">
    <cofactor evidence="10">
        <name>K(+)</name>
        <dbReference type="ChEBI" id="CHEBI:29103"/>
    </cofactor>
    <text evidence="10">Binds 1 potassium ion per subunit.</text>
</comment>
<comment type="similarity">
    <text evidence="10">Belongs to the NnrE/AIBP family.</text>
</comment>
<feature type="binding site" evidence="10">
    <location>
        <position position="141"/>
    </location>
    <ligand>
        <name>(6S)-NADPHX</name>
        <dbReference type="ChEBI" id="CHEBI:64076"/>
    </ligand>
</feature>
<feature type="binding site" evidence="10">
    <location>
        <position position="55"/>
    </location>
    <ligand>
        <name>K(+)</name>
        <dbReference type="ChEBI" id="CHEBI:29103"/>
    </ligand>
</feature>
<sequence length="226" mass="23946">MKKSFLTRDEVRDVDRRAIEEYGLPGVVLMENAGRRCSELIDAGPVVICCGRGNNGGDGFVIARHLENRGFAVEIVAVASVEQLRGDARINADVASKAGIPITVASQPAEWAALAPRLDRARWIVDALLGTGFSGELREPYIAAIQTINNSSGAMTKVLAVDVPSGLDVETGTAAAHCIKADVTATFVAMKRGFFEGSAKPFLGRVEVVDIGVPRNLLTSLGLGKE</sequence>
<feature type="binding site" evidence="10">
    <location>
        <position position="126"/>
    </location>
    <ligand>
        <name>K(+)</name>
        <dbReference type="ChEBI" id="CHEBI:29103"/>
    </ligand>
</feature>
<keyword evidence="8 10" id="KW-0520">NAD</keyword>
<reference evidence="12 13" key="1">
    <citation type="submission" date="2019-02" db="EMBL/GenBank/DDBJ databases">
        <title>Deep-cultivation of Planctomycetes and their phenomic and genomic characterization uncovers novel biology.</title>
        <authorList>
            <person name="Wiegand S."/>
            <person name="Jogler M."/>
            <person name="Boedeker C."/>
            <person name="Pinto D."/>
            <person name="Vollmers J."/>
            <person name="Rivas-Marin E."/>
            <person name="Kohn T."/>
            <person name="Peeters S.H."/>
            <person name="Heuer A."/>
            <person name="Rast P."/>
            <person name="Oberbeckmann S."/>
            <person name="Bunk B."/>
            <person name="Jeske O."/>
            <person name="Meyerdierks A."/>
            <person name="Storesund J.E."/>
            <person name="Kallscheuer N."/>
            <person name="Luecker S."/>
            <person name="Lage O.M."/>
            <person name="Pohl T."/>
            <person name="Merkel B.J."/>
            <person name="Hornburger P."/>
            <person name="Mueller R.-W."/>
            <person name="Bruemmer F."/>
            <person name="Labrenz M."/>
            <person name="Spormann A.M."/>
            <person name="Op den Camp H."/>
            <person name="Overmann J."/>
            <person name="Amann R."/>
            <person name="Jetten M.S.M."/>
            <person name="Mascher T."/>
            <person name="Medema M.H."/>
            <person name="Devos D.P."/>
            <person name="Kaster A.-K."/>
            <person name="Ovreas L."/>
            <person name="Rohde M."/>
            <person name="Galperin M.Y."/>
            <person name="Jogler C."/>
        </authorList>
    </citation>
    <scope>NUCLEOTIDE SEQUENCE [LARGE SCALE GENOMIC DNA]</scope>
    <source>
        <strain evidence="12 13">Pan44</strain>
    </source>
</reference>
<keyword evidence="13" id="KW-1185">Reference proteome</keyword>
<organism evidence="12 13">
    <name type="scientific">Caulifigura coniformis</name>
    <dbReference type="NCBI Taxonomy" id="2527983"/>
    <lineage>
        <taxon>Bacteria</taxon>
        <taxon>Pseudomonadati</taxon>
        <taxon>Planctomycetota</taxon>
        <taxon>Planctomycetia</taxon>
        <taxon>Planctomycetales</taxon>
        <taxon>Planctomycetaceae</taxon>
        <taxon>Caulifigura</taxon>
    </lineage>
</organism>
<evidence type="ECO:0000256" key="8">
    <source>
        <dbReference type="ARBA" id="ARBA00023027"/>
    </source>
</evidence>
<dbReference type="InParanoid" id="A0A517SCW9"/>
<dbReference type="EMBL" id="CP036271">
    <property type="protein sequence ID" value="QDT53969.1"/>
    <property type="molecule type" value="Genomic_DNA"/>
</dbReference>
<feature type="binding site" evidence="10">
    <location>
        <begin position="54"/>
        <end position="58"/>
    </location>
    <ligand>
        <name>(6S)-NADPHX</name>
        <dbReference type="ChEBI" id="CHEBI:64076"/>
    </ligand>
</feature>
<evidence type="ECO:0000256" key="1">
    <source>
        <dbReference type="ARBA" id="ARBA00000013"/>
    </source>
</evidence>
<keyword evidence="4 10" id="KW-0479">Metal-binding</keyword>
<evidence type="ECO:0000313" key="12">
    <source>
        <dbReference type="EMBL" id="QDT53969.1"/>
    </source>
</evidence>
<evidence type="ECO:0000256" key="10">
    <source>
        <dbReference type="HAMAP-Rule" id="MF_01966"/>
    </source>
</evidence>
<dbReference type="PROSITE" id="PS51385">
    <property type="entry name" value="YJEF_N"/>
    <property type="match status" value="1"/>
</dbReference>
<dbReference type="PANTHER" id="PTHR13232:SF10">
    <property type="entry name" value="NAD(P)H-HYDRATE EPIMERASE"/>
    <property type="match status" value="1"/>
</dbReference>
<evidence type="ECO:0000256" key="4">
    <source>
        <dbReference type="ARBA" id="ARBA00022723"/>
    </source>
</evidence>
<dbReference type="EC" id="5.1.99.6" evidence="3 10"/>
<dbReference type="Pfam" id="PF03853">
    <property type="entry name" value="YjeF_N"/>
    <property type="match status" value="1"/>
</dbReference>
<name>A0A517SCW9_9PLAN</name>
<dbReference type="InterPro" id="IPR032976">
    <property type="entry name" value="YJEFN_prot_NAXE-like"/>
</dbReference>
<protein>
    <recommendedName>
        <fullName evidence="3 10">NAD(P)H-hydrate epimerase</fullName>
        <ecNumber evidence="3 10">5.1.99.6</ecNumber>
    </recommendedName>
    <alternativeName>
        <fullName evidence="10">NAD(P)HX epimerase</fullName>
    </alternativeName>
</protein>
<keyword evidence="9 10" id="KW-0413">Isomerase</keyword>
<dbReference type="Gene3D" id="3.40.50.10260">
    <property type="entry name" value="YjeF N-terminal domain"/>
    <property type="match status" value="1"/>
</dbReference>
<evidence type="ECO:0000313" key="13">
    <source>
        <dbReference type="Proteomes" id="UP000315700"/>
    </source>
</evidence>
<dbReference type="GO" id="GO:0052856">
    <property type="term" value="F:NAD(P)HX epimerase activity"/>
    <property type="evidence" value="ECO:0007669"/>
    <property type="project" value="UniProtKB-UniRule"/>
</dbReference>
<dbReference type="HAMAP" id="MF_01966">
    <property type="entry name" value="NADHX_epimerase"/>
    <property type="match status" value="1"/>
</dbReference>